<sequence>MPSSKKGTASKKKVSSSKTKKAHPLDNAEPSVDGHLAILSDPFEKVVVTEPYASTMDEIPAAMKNEIKEKRRNLTKAFITFITRSEEEVKPEMSEEEAKLRREASYIIYKNGWLTNLDEEPESLELPPMPDWEEAQAKLHEFRKKLLHDLGDALASGTVLAPSAWKEGLDERKLSSRHEFRAQWEALHTDAIDDIDNEDLELRQEARIRAIRYPWRVILGDGMGLGKTLTVITLIMHLHLKKSQGPVFIVAPKGLHLTWLAECQYHFAEGSQLKVLMQDNPELTTSDLLRVDYDIAITSYHFLMHRLKELDFGTRDTMKVFGATFSILVLDEAHKVKNHFGDTHQAIHSLPYNRFVGITGTFMPSKWTDIYGMIEHLPGNPFDSFDHFVKSFGTMSNGRGSERCNEAALAYYLDSLVVARPQSVMELEGIDEKMVEPPPPSEK</sequence>
<evidence type="ECO:0000256" key="2">
    <source>
        <dbReference type="ARBA" id="ARBA00022840"/>
    </source>
</evidence>
<dbReference type="PROSITE" id="PS51192">
    <property type="entry name" value="HELICASE_ATP_BIND_1"/>
    <property type="match status" value="1"/>
</dbReference>
<evidence type="ECO:0000256" key="3">
    <source>
        <dbReference type="SAM" id="MobiDB-lite"/>
    </source>
</evidence>
<organism evidence="5 6">
    <name type="scientific">Colletotrichum shisoi</name>
    <dbReference type="NCBI Taxonomy" id="2078593"/>
    <lineage>
        <taxon>Eukaryota</taxon>
        <taxon>Fungi</taxon>
        <taxon>Dikarya</taxon>
        <taxon>Ascomycota</taxon>
        <taxon>Pezizomycotina</taxon>
        <taxon>Sordariomycetes</taxon>
        <taxon>Hypocreomycetidae</taxon>
        <taxon>Glomerellales</taxon>
        <taxon>Glomerellaceae</taxon>
        <taxon>Colletotrichum</taxon>
        <taxon>Colletotrichum destructivum species complex</taxon>
    </lineage>
</organism>
<dbReference type="OrthoDB" id="5244662at2759"/>
<comment type="caution">
    <text evidence="5">The sequence shown here is derived from an EMBL/GenBank/DDBJ whole genome shotgun (WGS) entry which is preliminary data.</text>
</comment>
<feature type="domain" description="Helicase ATP-binding" evidence="4">
    <location>
        <begin position="208"/>
        <end position="380"/>
    </location>
</feature>
<keyword evidence="2" id="KW-0067">ATP-binding</keyword>
<evidence type="ECO:0000313" key="5">
    <source>
        <dbReference type="EMBL" id="TQN67335.1"/>
    </source>
</evidence>
<evidence type="ECO:0000259" key="4">
    <source>
        <dbReference type="PROSITE" id="PS51192"/>
    </source>
</evidence>
<dbReference type="EMBL" id="PUHP01000944">
    <property type="protein sequence ID" value="TQN67335.1"/>
    <property type="molecule type" value="Genomic_DNA"/>
</dbReference>
<dbReference type="AlphaFoldDB" id="A0A5Q4BK70"/>
<dbReference type="InterPro" id="IPR014001">
    <property type="entry name" value="Helicase_ATP-bd"/>
</dbReference>
<dbReference type="InterPro" id="IPR027417">
    <property type="entry name" value="P-loop_NTPase"/>
</dbReference>
<dbReference type="InterPro" id="IPR000330">
    <property type="entry name" value="SNF2_N"/>
</dbReference>
<name>A0A5Q4BK70_9PEZI</name>
<evidence type="ECO:0000313" key="6">
    <source>
        <dbReference type="Proteomes" id="UP000326340"/>
    </source>
</evidence>
<keyword evidence="1" id="KW-0547">Nucleotide-binding</keyword>
<dbReference type="InterPro" id="IPR050496">
    <property type="entry name" value="SNF2_RAD54_helicase_repair"/>
</dbReference>
<dbReference type="SUPFAM" id="SSF52540">
    <property type="entry name" value="P-loop containing nucleoside triphosphate hydrolases"/>
    <property type="match status" value="1"/>
</dbReference>
<reference evidence="5 6" key="1">
    <citation type="journal article" date="2019" name="Sci. Rep.">
        <title>Colletotrichum shisoi sp. nov., an anthracnose pathogen of Perilla frutescens in Japan: molecular phylogenetic, morphological and genomic evidence.</title>
        <authorList>
            <person name="Gan P."/>
            <person name="Tsushima A."/>
            <person name="Hiroyama R."/>
            <person name="Narusaka M."/>
            <person name="Takano Y."/>
            <person name="Narusaka Y."/>
            <person name="Kawaradani M."/>
            <person name="Damm U."/>
            <person name="Shirasu K."/>
        </authorList>
    </citation>
    <scope>NUCLEOTIDE SEQUENCE [LARGE SCALE GENOMIC DNA]</scope>
    <source>
        <strain evidence="5 6">PG-2018a</strain>
    </source>
</reference>
<feature type="compositionally biased region" description="Basic residues" evidence="3">
    <location>
        <begin position="8"/>
        <end position="22"/>
    </location>
</feature>
<keyword evidence="6" id="KW-1185">Reference proteome</keyword>
<dbReference type="Proteomes" id="UP000326340">
    <property type="component" value="Unassembled WGS sequence"/>
</dbReference>
<accession>A0A5Q4BK70</accession>
<dbReference type="Gene3D" id="3.40.50.10810">
    <property type="entry name" value="Tandem AAA-ATPase domain"/>
    <property type="match status" value="1"/>
</dbReference>
<feature type="region of interest" description="Disordered" evidence="3">
    <location>
        <begin position="1"/>
        <end position="33"/>
    </location>
</feature>
<dbReference type="GO" id="GO:0005524">
    <property type="term" value="F:ATP binding"/>
    <property type="evidence" value="ECO:0007669"/>
    <property type="project" value="InterPro"/>
</dbReference>
<gene>
    <name evidence="5" type="primary">Lds</name>
    <name evidence="5" type="ORF">CSHISOI_08106</name>
</gene>
<feature type="non-terminal residue" evidence="5">
    <location>
        <position position="443"/>
    </location>
</feature>
<dbReference type="PANTHER" id="PTHR45629">
    <property type="entry name" value="SNF2/RAD54 FAMILY MEMBER"/>
    <property type="match status" value="1"/>
</dbReference>
<proteinExistence type="predicted"/>
<dbReference type="InterPro" id="IPR038718">
    <property type="entry name" value="SNF2-like_sf"/>
</dbReference>
<dbReference type="PANTHER" id="PTHR45629:SF7">
    <property type="entry name" value="DNA EXCISION REPAIR PROTEIN ERCC-6-RELATED"/>
    <property type="match status" value="1"/>
</dbReference>
<protein>
    <submittedName>
        <fullName evidence="5">Transcription termination factor 2</fullName>
    </submittedName>
</protein>
<dbReference type="SMART" id="SM00487">
    <property type="entry name" value="DEXDc"/>
    <property type="match status" value="1"/>
</dbReference>
<evidence type="ECO:0000256" key="1">
    <source>
        <dbReference type="ARBA" id="ARBA00022741"/>
    </source>
</evidence>
<dbReference type="Pfam" id="PF00176">
    <property type="entry name" value="SNF2-rel_dom"/>
    <property type="match status" value="1"/>
</dbReference>